<protein>
    <submittedName>
        <fullName evidence="2">Uncharacterized protein</fullName>
    </submittedName>
</protein>
<gene>
    <name evidence="2" type="ORF">CRENBAI_016184</name>
</gene>
<dbReference type="AlphaFoldDB" id="A0AAV9SPU1"/>
<proteinExistence type="predicted"/>
<dbReference type="Proteomes" id="UP001311232">
    <property type="component" value="Unassembled WGS sequence"/>
</dbReference>
<feature type="compositionally biased region" description="Polar residues" evidence="1">
    <location>
        <begin position="7"/>
        <end position="19"/>
    </location>
</feature>
<keyword evidence="3" id="KW-1185">Reference proteome</keyword>
<name>A0AAV9SPU1_9TELE</name>
<reference evidence="2 3" key="1">
    <citation type="submission" date="2021-06" db="EMBL/GenBank/DDBJ databases">
        <authorList>
            <person name="Palmer J.M."/>
        </authorList>
    </citation>
    <scope>NUCLEOTIDE SEQUENCE [LARGE SCALE GENOMIC DNA]</scope>
    <source>
        <strain evidence="2 3">MEX-2019</strain>
        <tissue evidence="2">Muscle</tissue>
    </source>
</reference>
<evidence type="ECO:0000313" key="2">
    <source>
        <dbReference type="EMBL" id="KAK5623307.1"/>
    </source>
</evidence>
<feature type="region of interest" description="Disordered" evidence="1">
    <location>
        <begin position="1"/>
        <end position="21"/>
    </location>
</feature>
<evidence type="ECO:0000313" key="3">
    <source>
        <dbReference type="Proteomes" id="UP001311232"/>
    </source>
</evidence>
<sequence length="79" mass="8898">MLRRSACLQSASPGENNIPTRRKLATHQLGYTPLHPWFLSKTERLLPTSDKMYHSNHGEDFPNLCFQIHGGPAKLGPTE</sequence>
<organism evidence="2 3">
    <name type="scientific">Crenichthys baileyi</name>
    <name type="common">White River springfish</name>
    <dbReference type="NCBI Taxonomy" id="28760"/>
    <lineage>
        <taxon>Eukaryota</taxon>
        <taxon>Metazoa</taxon>
        <taxon>Chordata</taxon>
        <taxon>Craniata</taxon>
        <taxon>Vertebrata</taxon>
        <taxon>Euteleostomi</taxon>
        <taxon>Actinopterygii</taxon>
        <taxon>Neopterygii</taxon>
        <taxon>Teleostei</taxon>
        <taxon>Neoteleostei</taxon>
        <taxon>Acanthomorphata</taxon>
        <taxon>Ovalentaria</taxon>
        <taxon>Atherinomorphae</taxon>
        <taxon>Cyprinodontiformes</taxon>
        <taxon>Goodeidae</taxon>
        <taxon>Crenichthys</taxon>
    </lineage>
</organism>
<dbReference type="EMBL" id="JAHHUM010000036">
    <property type="protein sequence ID" value="KAK5623307.1"/>
    <property type="molecule type" value="Genomic_DNA"/>
</dbReference>
<comment type="caution">
    <text evidence="2">The sequence shown here is derived from an EMBL/GenBank/DDBJ whole genome shotgun (WGS) entry which is preliminary data.</text>
</comment>
<evidence type="ECO:0000256" key="1">
    <source>
        <dbReference type="SAM" id="MobiDB-lite"/>
    </source>
</evidence>
<accession>A0AAV9SPU1</accession>